<protein>
    <submittedName>
        <fullName evidence="2">Cell surface protein</fullName>
    </submittedName>
</protein>
<dbReference type="Gene3D" id="2.60.40.740">
    <property type="match status" value="1"/>
</dbReference>
<accession>A0A2S7FFP7</accession>
<comment type="caution">
    <text evidence="2">The sequence shown here is derived from an EMBL/GenBank/DDBJ whole genome shotgun (WGS) entry which is preliminary data.</text>
</comment>
<reference evidence="2 3" key="1">
    <citation type="submission" date="2016-01" db="EMBL/GenBank/DDBJ databases">
        <title>Characterization of the Clostridium difficile lineages that are prevalent in Hong Kong and China.</title>
        <authorList>
            <person name="Kwok J.S.-L."/>
            <person name="Lam W.-Y."/>
            <person name="Ip M."/>
            <person name="Chan T.-F."/>
            <person name="Hawkey P.M."/>
            <person name="Tsui S.K.-W."/>
        </authorList>
    </citation>
    <scope>NUCLEOTIDE SEQUENCE [LARGE SCALE GENOMIC DNA]</scope>
    <source>
        <strain evidence="2 3">300064</strain>
    </source>
</reference>
<dbReference type="SUPFAM" id="SSF49401">
    <property type="entry name" value="Bacterial adhesins"/>
    <property type="match status" value="1"/>
</dbReference>
<dbReference type="RefSeq" id="WP_043661954.1">
    <property type="nucleotide sequence ID" value="NZ_LRDH01000001.1"/>
</dbReference>
<evidence type="ECO:0000313" key="2">
    <source>
        <dbReference type="EMBL" id="PPV17852.1"/>
    </source>
</evidence>
<sequence>MIVINQGRVNYRYKVSQEGPVIYDTILSNRVVTPILDQNLSVSKEVDKVIASLSDVITYIINIENISNKTVENICLKDKIPKGTLFIKDSVKINGITQYGSTPEKLNIGNLKCHEKVSVTFKVTIYKYENGYIDSINNKGFICYDYIYNVEEKPIEMCLSTNKVKTYIMYNIFKQTSVSSNITICLRPCEKIKICEINCYPKIINSKILKTITGNKLLIIWEIKYCIHYLRYFINYQYDICSDIYKEYFSTLIDIPYGYDYSSDEYFKIINEKCSYHYLLGENRLIIYNSILIIANNF</sequence>
<dbReference type="AlphaFoldDB" id="A0A2S7FFP7"/>
<dbReference type="Proteomes" id="UP000238081">
    <property type="component" value="Unassembled WGS sequence"/>
</dbReference>
<gene>
    <name evidence="2" type="ORF">AWN73_00110</name>
</gene>
<dbReference type="InterPro" id="IPR051172">
    <property type="entry name" value="Chlamydia_OmcB"/>
</dbReference>
<name>A0A2S7FFP7_CLOBU</name>
<dbReference type="NCBIfam" id="TIGR01451">
    <property type="entry name" value="B_ant_repeat"/>
    <property type="match status" value="1"/>
</dbReference>
<dbReference type="Pfam" id="PF01345">
    <property type="entry name" value="DUF11"/>
    <property type="match status" value="1"/>
</dbReference>
<dbReference type="PANTHER" id="PTHR34819">
    <property type="entry name" value="LARGE CYSTEINE-RICH PERIPLASMIC PROTEIN OMCB"/>
    <property type="match status" value="1"/>
</dbReference>
<evidence type="ECO:0000259" key="1">
    <source>
        <dbReference type="Pfam" id="PF01345"/>
    </source>
</evidence>
<dbReference type="InterPro" id="IPR001434">
    <property type="entry name" value="OmcB-like_DUF11"/>
</dbReference>
<dbReference type="InterPro" id="IPR008966">
    <property type="entry name" value="Adhesion_dom_sf"/>
</dbReference>
<evidence type="ECO:0000313" key="3">
    <source>
        <dbReference type="Proteomes" id="UP000238081"/>
    </source>
</evidence>
<dbReference type="InterPro" id="IPR047589">
    <property type="entry name" value="DUF11_rpt"/>
</dbReference>
<organism evidence="2 3">
    <name type="scientific">Clostridium butyricum</name>
    <dbReference type="NCBI Taxonomy" id="1492"/>
    <lineage>
        <taxon>Bacteria</taxon>
        <taxon>Bacillati</taxon>
        <taxon>Bacillota</taxon>
        <taxon>Clostridia</taxon>
        <taxon>Eubacteriales</taxon>
        <taxon>Clostridiaceae</taxon>
        <taxon>Clostridium</taxon>
    </lineage>
</organism>
<dbReference type="EMBL" id="LRDH01000001">
    <property type="protein sequence ID" value="PPV17852.1"/>
    <property type="molecule type" value="Genomic_DNA"/>
</dbReference>
<dbReference type="PANTHER" id="PTHR34819:SF3">
    <property type="entry name" value="CELL SURFACE PROTEIN"/>
    <property type="match status" value="1"/>
</dbReference>
<proteinExistence type="predicted"/>
<feature type="domain" description="DUF11" evidence="1">
    <location>
        <begin position="40"/>
        <end position="128"/>
    </location>
</feature>